<sequence>MGKFTLYSLTWYWTMQRASVKLGIFVTMREPTRGILGTVQCYGYYDYQLSENLPVQRIPSIHVLSEEQFFRGKYPHELLLPHRGTVGNTRRAIT</sequence>
<reference evidence="1 2" key="1">
    <citation type="submission" date="2005-10" db="EMBL/GenBank/DDBJ databases">
        <title>Complete sequence of Geobacter metallireducens GS-15.</title>
        <authorList>
            <consortium name="US DOE Joint Genome Institute"/>
            <person name="Copeland A."/>
            <person name="Lucas S."/>
            <person name="Lapidus A."/>
            <person name="Barry K."/>
            <person name="Detter J.C."/>
            <person name="Glavina T."/>
            <person name="Hammon N."/>
            <person name="Israni S."/>
            <person name="Pitluck S."/>
            <person name="Di Bartolo G."/>
            <person name="Chain P."/>
            <person name="Schmutz J."/>
            <person name="Larimer F."/>
            <person name="Land M."/>
            <person name="Kyrpides N."/>
            <person name="Ivanova N."/>
            <person name="Richardson P."/>
        </authorList>
    </citation>
    <scope>NUCLEOTIDE SEQUENCE [LARGE SCALE GENOMIC DNA]</scope>
    <source>
        <strain evidence="2">ATCC 53774 / DSM 7210 / GS-15</strain>
    </source>
</reference>
<dbReference type="AlphaFoldDB" id="Q39QX4"/>
<evidence type="ECO:0000313" key="1">
    <source>
        <dbReference type="EMBL" id="ABB33350.1"/>
    </source>
</evidence>
<proteinExistence type="predicted"/>
<reference evidence="1 2" key="2">
    <citation type="journal article" date="2009" name="BMC Microbiol.">
        <title>The genome sequence of Geobacter metallireducens: features of metabolism, physiology and regulation common and dissimilar to Geobacter sulfurreducens.</title>
        <authorList>
            <person name="Aklujkar M."/>
            <person name="Krushkal J."/>
            <person name="DiBartolo G."/>
            <person name="Lapidus A."/>
            <person name="Land M.L."/>
            <person name="Lovley D.R."/>
        </authorList>
    </citation>
    <scope>NUCLEOTIDE SEQUENCE [LARGE SCALE GENOMIC DNA]</scope>
    <source>
        <strain evidence="2">ATCC 53774 / DSM 7210 / GS-15</strain>
    </source>
</reference>
<protein>
    <submittedName>
        <fullName evidence="1">Uncharacterized protein</fullName>
    </submittedName>
</protein>
<dbReference type="Proteomes" id="UP000007073">
    <property type="component" value="Chromosome"/>
</dbReference>
<organism evidence="1 2">
    <name type="scientific">Geobacter metallireducens (strain ATCC 53774 / DSM 7210 / GS-15)</name>
    <dbReference type="NCBI Taxonomy" id="269799"/>
    <lineage>
        <taxon>Bacteria</taxon>
        <taxon>Pseudomonadati</taxon>
        <taxon>Thermodesulfobacteriota</taxon>
        <taxon>Desulfuromonadia</taxon>
        <taxon>Geobacterales</taxon>
        <taxon>Geobacteraceae</taxon>
        <taxon>Geobacter</taxon>
    </lineage>
</organism>
<keyword evidence="2" id="KW-1185">Reference proteome</keyword>
<name>Q39QX4_GEOMG</name>
<dbReference type="STRING" id="269799.Gmet_3137"/>
<gene>
    <name evidence="1" type="ordered locus">Gmet_3137</name>
</gene>
<evidence type="ECO:0000313" key="2">
    <source>
        <dbReference type="Proteomes" id="UP000007073"/>
    </source>
</evidence>
<dbReference type="HOGENOM" id="CLU_2382023_0_0_7"/>
<accession>Q39QX4</accession>
<dbReference type="KEGG" id="gme:Gmet_3137"/>
<dbReference type="EMBL" id="CP000148">
    <property type="protein sequence ID" value="ABB33350.1"/>
    <property type="molecule type" value="Genomic_DNA"/>
</dbReference>